<evidence type="ECO:0000256" key="2">
    <source>
        <dbReference type="ARBA" id="ARBA00022606"/>
    </source>
</evidence>
<dbReference type="PROSITE" id="PS50297">
    <property type="entry name" value="ANK_REP_REGION"/>
    <property type="match status" value="3"/>
</dbReference>
<organism evidence="8 9">
    <name type="scientific">Rhodnius prolixus</name>
    <name type="common">Triatomid bug</name>
    <dbReference type="NCBI Taxonomy" id="13249"/>
    <lineage>
        <taxon>Eukaryota</taxon>
        <taxon>Metazoa</taxon>
        <taxon>Ecdysozoa</taxon>
        <taxon>Arthropoda</taxon>
        <taxon>Hexapoda</taxon>
        <taxon>Insecta</taxon>
        <taxon>Pterygota</taxon>
        <taxon>Neoptera</taxon>
        <taxon>Paraneoptera</taxon>
        <taxon>Hemiptera</taxon>
        <taxon>Heteroptera</taxon>
        <taxon>Panheteroptera</taxon>
        <taxon>Cimicomorpha</taxon>
        <taxon>Reduviidae</taxon>
        <taxon>Triatominae</taxon>
        <taxon>Rhodnius</taxon>
    </lineage>
</organism>
<evidence type="ECO:0000256" key="4">
    <source>
        <dbReference type="ARBA" id="ARBA00023043"/>
    </source>
</evidence>
<dbReference type="InterPro" id="IPR052076">
    <property type="entry name" value="TRP_cation_channel"/>
</dbReference>
<keyword evidence="3" id="KW-0677">Repeat</keyword>
<dbReference type="SMART" id="SM00248">
    <property type="entry name" value="ANK"/>
    <property type="match status" value="9"/>
</dbReference>
<keyword evidence="2" id="KW-0716">Sensory transduction</keyword>
<dbReference type="PANTHER" id="PTHR47143:SF1">
    <property type="entry name" value="ION_TRANS DOMAIN-CONTAINING PROTEIN"/>
    <property type="match status" value="1"/>
</dbReference>
<keyword evidence="1" id="KW-0813">Transport</keyword>
<dbReference type="eggNOG" id="KOG0507">
    <property type="taxonomic scope" value="Eukaryota"/>
</dbReference>
<dbReference type="PANTHER" id="PTHR47143">
    <property type="entry name" value="TRANSIENT RECEPTOR POTENTIAL CATION CHANNEL PROTEIN PAINLESS"/>
    <property type="match status" value="1"/>
</dbReference>
<dbReference type="EnsemblMetazoa" id="RPRC000570-RA">
    <property type="protein sequence ID" value="RPRC000570-PA"/>
    <property type="gene ID" value="RPRC000570"/>
</dbReference>
<keyword evidence="7" id="KW-0407">Ion channel</keyword>
<dbReference type="Gene3D" id="1.25.40.20">
    <property type="entry name" value="Ankyrin repeat-containing domain"/>
    <property type="match status" value="3"/>
</dbReference>
<reference evidence="8" key="1">
    <citation type="submission" date="2015-05" db="UniProtKB">
        <authorList>
            <consortium name="EnsemblMetazoa"/>
        </authorList>
    </citation>
    <scope>IDENTIFICATION</scope>
</reference>
<dbReference type="PROSITE" id="PS50088">
    <property type="entry name" value="ANK_REPEAT"/>
    <property type="match status" value="4"/>
</dbReference>
<evidence type="ECO:0000313" key="9">
    <source>
        <dbReference type="Proteomes" id="UP000015103"/>
    </source>
</evidence>
<keyword evidence="6" id="KW-0325">Glycoprotein</keyword>
<dbReference type="Proteomes" id="UP000015103">
    <property type="component" value="Unassembled WGS sequence"/>
</dbReference>
<evidence type="ECO:0000256" key="1">
    <source>
        <dbReference type="ARBA" id="ARBA00022448"/>
    </source>
</evidence>
<dbReference type="STRING" id="13249.T1H968"/>
<dbReference type="Pfam" id="PF00023">
    <property type="entry name" value="Ank"/>
    <property type="match status" value="1"/>
</dbReference>
<evidence type="ECO:0000313" key="8">
    <source>
        <dbReference type="EnsemblMetazoa" id="RPRC000570-PA"/>
    </source>
</evidence>
<protein>
    <submittedName>
        <fullName evidence="8">Uncharacterized protein</fullName>
    </submittedName>
</protein>
<evidence type="ECO:0000256" key="5">
    <source>
        <dbReference type="ARBA" id="ARBA00023065"/>
    </source>
</evidence>
<dbReference type="InterPro" id="IPR002110">
    <property type="entry name" value="Ankyrin_rpt"/>
</dbReference>
<dbReference type="GO" id="GO:0034220">
    <property type="term" value="P:monoatomic ion transmembrane transport"/>
    <property type="evidence" value="ECO:0007669"/>
    <property type="project" value="UniProtKB-KW"/>
</dbReference>
<proteinExistence type="predicted"/>
<keyword evidence="5" id="KW-0406">Ion transport</keyword>
<accession>T1H968</accession>
<dbReference type="VEuPathDB" id="VectorBase:RPRC000570"/>
<evidence type="ECO:0000256" key="6">
    <source>
        <dbReference type="ARBA" id="ARBA00023180"/>
    </source>
</evidence>
<dbReference type="InterPro" id="IPR036770">
    <property type="entry name" value="Ankyrin_rpt-contain_sf"/>
</dbReference>
<dbReference type="InParanoid" id="T1H968"/>
<keyword evidence="9" id="KW-1185">Reference proteome</keyword>
<name>T1H968_RHOPR</name>
<dbReference type="OMA" id="ACHIASF"/>
<evidence type="ECO:0000256" key="3">
    <source>
        <dbReference type="ARBA" id="ARBA00022737"/>
    </source>
</evidence>
<keyword evidence="4" id="KW-0040">ANK repeat</keyword>
<dbReference type="Pfam" id="PF12796">
    <property type="entry name" value="Ank_2"/>
    <property type="match status" value="3"/>
</dbReference>
<dbReference type="HOGENOM" id="CLU_006868_0_0_1"/>
<dbReference type="AlphaFoldDB" id="T1H968"/>
<dbReference type="eggNOG" id="KOG0510">
    <property type="taxonomic scope" value="Eukaryota"/>
</dbReference>
<sequence length="922" mass="103002">EGANPNARCRTSYASALHLAALRGQTDIVRELIDAKANLKVRDRNGCQPIHLAAWAGYVTVLKVILLNDAELLPAIHPGSSPLHIASSLSRKQTTEFLLSVNADVNLKDCRGLTPLDVAGFKAGGYYNFIDHDQNASGSLADQNAVFQEMYPSLVVNQFGSQKFTSGANSAVSSRRQSFSENPDFRIPNLYPSISMTEKTEEEDDDEFNEAEFHSTQESTTTTYNVVKMLIEFGAAFNEVDCDYFTPLFLAIQSGNLECVELLIMQNVNVIIKLPDNTNILHFAVKYFPKTEKIIHCICNKGILSPYQLCVLINSYNDDGMTPLEMASREGLIECVKAMIGARPNLLLRNKGGSTATHMAARYGYVDTLEQLIKYDQRCLEVTNVRGWKPLHVAARSGNGNCVILMLRYGADVAACVTIDNTNKSALDLIVDYVPMAKEKLINLFDSYVVSTNYDKSEDDHSIVEIDYALLLGTVSTNRNTLKESVQSQHDASLLMDEKGRQTIFVKTLLNCKNENLKETLLLHPLVETYLFYKWENLKFFFIILFLCYSIYTVVLILFATLNYLAEVTTINFLLRPIIFILLLPLGLTEIIQAKTLPYYYFQEIESWLKIFMFLTGSMLVLVSSGLSASRYLASLSVLNSSVVILFLLARLPSWGLHVLMFEKVAYNVFEVLSRFVFLLSGFLLAFMIHFEGEPPFGNFWESLCKVLIMLVELDYSGVFGEGTEVNLHNVVARLMFVAFALIVAMVMVNLIVGMSVSDVTQLEMQGRSQRLKKQASFLISLELIVYNDWIVKCIPRCLQDNVNKYRKIETTKLVHPDDPSCPFSVQCKEALLLHGYNDNLQPLEECLLQIQNLSKEVKELKGLIKSLGKAESTGKQLSMGEAWCSGSGVLIESKDLVLPGAGKSLGMGSLEGSGRQESLGR</sequence>
<evidence type="ECO:0000256" key="7">
    <source>
        <dbReference type="ARBA" id="ARBA00023303"/>
    </source>
</evidence>
<dbReference type="GO" id="GO:1902495">
    <property type="term" value="C:transmembrane transporter complex"/>
    <property type="evidence" value="ECO:0007669"/>
    <property type="project" value="TreeGrafter"/>
</dbReference>
<dbReference type="SUPFAM" id="SSF48403">
    <property type="entry name" value="Ankyrin repeat"/>
    <property type="match status" value="2"/>
</dbReference>
<dbReference type="GO" id="GO:0022857">
    <property type="term" value="F:transmembrane transporter activity"/>
    <property type="evidence" value="ECO:0007669"/>
    <property type="project" value="TreeGrafter"/>
</dbReference>
<dbReference type="EMBL" id="ACPB03024931">
    <property type="status" value="NOT_ANNOTATED_CDS"/>
    <property type="molecule type" value="Genomic_DNA"/>
</dbReference>